<reference evidence="1" key="2">
    <citation type="journal article" date="2022" name="Microbiol. Resour. Announc.">
        <title>Metagenome Sequencing to Explore Phylogenomics of Terrestrial Cyanobacteria.</title>
        <authorList>
            <person name="Ward R.D."/>
            <person name="Stajich J.E."/>
            <person name="Johansen J.R."/>
            <person name="Huntemann M."/>
            <person name="Clum A."/>
            <person name="Foster B."/>
            <person name="Foster B."/>
            <person name="Roux S."/>
            <person name="Palaniappan K."/>
            <person name="Varghese N."/>
            <person name="Mukherjee S."/>
            <person name="Reddy T.B.K."/>
            <person name="Daum C."/>
            <person name="Copeland A."/>
            <person name="Chen I.A."/>
            <person name="Ivanova N.N."/>
            <person name="Kyrpides N.C."/>
            <person name="Shapiro N."/>
            <person name="Eloe-Fadrosh E.A."/>
            <person name="Pietrasiak N."/>
        </authorList>
    </citation>
    <scope>NUCLEOTIDE SEQUENCE</scope>
    <source>
        <strain evidence="1">UHER 2000/2452</strain>
    </source>
</reference>
<dbReference type="AlphaFoldDB" id="A0A951QD33"/>
<reference evidence="1" key="1">
    <citation type="submission" date="2021-05" db="EMBL/GenBank/DDBJ databases">
        <authorList>
            <person name="Pietrasiak N."/>
            <person name="Ward R."/>
            <person name="Stajich J.E."/>
            <person name="Kurbessoian T."/>
        </authorList>
    </citation>
    <scope>NUCLEOTIDE SEQUENCE</scope>
    <source>
        <strain evidence="1">UHER 2000/2452</strain>
    </source>
</reference>
<dbReference type="EMBL" id="JAHHHD010000019">
    <property type="protein sequence ID" value="MBW4660250.1"/>
    <property type="molecule type" value="Genomic_DNA"/>
</dbReference>
<evidence type="ECO:0000313" key="1">
    <source>
        <dbReference type="EMBL" id="MBW4660250.1"/>
    </source>
</evidence>
<organism evidence="1 2">
    <name type="scientific">Drouetiella hepatica Uher 2000/2452</name>
    <dbReference type="NCBI Taxonomy" id="904376"/>
    <lineage>
        <taxon>Bacteria</taxon>
        <taxon>Bacillati</taxon>
        <taxon>Cyanobacteriota</taxon>
        <taxon>Cyanophyceae</taxon>
        <taxon>Oculatellales</taxon>
        <taxon>Oculatellaceae</taxon>
        <taxon>Drouetiella</taxon>
    </lineage>
</organism>
<name>A0A951QD33_9CYAN</name>
<evidence type="ECO:0000313" key="2">
    <source>
        <dbReference type="Proteomes" id="UP000757435"/>
    </source>
</evidence>
<comment type="caution">
    <text evidence="1">The sequence shown here is derived from an EMBL/GenBank/DDBJ whole genome shotgun (WGS) entry which is preliminary data.</text>
</comment>
<sequence>MDKLDKLLESVDIELSLSETLTELYEIEQQAIATVETFKFPVLSSEES</sequence>
<accession>A0A951QD33</accession>
<proteinExistence type="predicted"/>
<gene>
    <name evidence="1" type="ORF">KME15_16365</name>
</gene>
<dbReference type="Proteomes" id="UP000757435">
    <property type="component" value="Unassembled WGS sequence"/>
</dbReference>
<protein>
    <submittedName>
        <fullName evidence="1">Uncharacterized protein</fullName>
    </submittedName>
</protein>